<evidence type="ECO:0000313" key="2">
    <source>
        <dbReference type="Proteomes" id="UP001412067"/>
    </source>
</evidence>
<name>A0ABR2M0D2_9ASPA</name>
<dbReference type="Proteomes" id="UP001412067">
    <property type="component" value="Unassembled WGS sequence"/>
</dbReference>
<proteinExistence type="predicted"/>
<protein>
    <submittedName>
        <fullName evidence="1">Uncharacterized protein</fullName>
    </submittedName>
</protein>
<dbReference type="EMBL" id="JBBWWR010000013">
    <property type="protein sequence ID" value="KAK8955777.1"/>
    <property type="molecule type" value="Genomic_DNA"/>
</dbReference>
<sequence>MPAHRVLNHMALVRDAAGYVTKCSGEGIYILWRSAGGCARRRFRMDCPRYEDEMEAGDNSLDNETDGYALN</sequence>
<reference evidence="1 2" key="1">
    <citation type="journal article" date="2022" name="Nat. Plants">
        <title>Genomes of leafy and leafless Platanthera orchids illuminate the evolution of mycoheterotrophy.</title>
        <authorList>
            <person name="Li M.H."/>
            <person name="Liu K.W."/>
            <person name="Li Z."/>
            <person name="Lu H.C."/>
            <person name="Ye Q.L."/>
            <person name="Zhang D."/>
            <person name="Wang J.Y."/>
            <person name="Li Y.F."/>
            <person name="Zhong Z.M."/>
            <person name="Liu X."/>
            <person name="Yu X."/>
            <person name="Liu D.K."/>
            <person name="Tu X.D."/>
            <person name="Liu B."/>
            <person name="Hao Y."/>
            <person name="Liao X.Y."/>
            <person name="Jiang Y.T."/>
            <person name="Sun W.H."/>
            <person name="Chen J."/>
            <person name="Chen Y.Q."/>
            <person name="Ai Y."/>
            <person name="Zhai J.W."/>
            <person name="Wu S.S."/>
            <person name="Zhou Z."/>
            <person name="Hsiao Y.Y."/>
            <person name="Wu W.L."/>
            <person name="Chen Y.Y."/>
            <person name="Lin Y.F."/>
            <person name="Hsu J.L."/>
            <person name="Li C.Y."/>
            <person name="Wang Z.W."/>
            <person name="Zhao X."/>
            <person name="Zhong W.Y."/>
            <person name="Ma X.K."/>
            <person name="Ma L."/>
            <person name="Huang J."/>
            <person name="Chen G.Z."/>
            <person name="Huang M.Z."/>
            <person name="Huang L."/>
            <person name="Peng D.H."/>
            <person name="Luo Y.B."/>
            <person name="Zou S.Q."/>
            <person name="Chen S.P."/>
            <person name="Lan S."/>
            <person name="Tsai W.C."/>
            <person name="Van de Peer Y."/>
            <person name="Liu Z.J."/>
        </authorList>
    </citation>
    <scope>NUCLEOTIDE SEQUENCE [LARGE SCALE GENOMIC DNA]</scope>
    <source>
        <strain evidence="1">Lor288</strain>
    </source>
</reference>
<gene>
    <name evidence="1" type="ORF">KSP40_PGU003592</name>
</gene>
<accession>A0ABR2M0D2</accession>
<keyword evidence="2" id="KW-1185">Reference proteome</keyword>
<evidence type="ECO:0000313" key="1">
    <source>
        <dbReference type="EMBL" id="KAK8955777.1"/>
    </source>
</evidence>
<comment type="caution">
    <text evidence="1">The sequence shown here is derived from an EMBL/GenBank/DDBJ whole genome shotgun (WGS) entry which is preliminary data.</text>
</comment>
<organism evidence="1 2">
    <name type="scientific">Platanthera guangdongensis</name>
    <dbReference type="NCBI Taxonomy" id="2320717"/>
    <lineage>
        <taxon>Eukaryota</taxon>
        <taxon>Viridiplantae</taxon>
        <taxon>Streptophyta</taxon>
        <taxon>Embryophyta</taxon>
        <taxon>Tracheophyta</taxon>
        <taxon>Spermatophyta</taxon>
        <taxon>Magnoliopsida</taxon>
        <taxon>Liliopsida</taxon>
        <taxon>Asparagales</taxon>
        <taxon>Orchidaceae</taxon>
        <taxon>Orchidoideae</taxon>
        <taxon>Orchideae</taxon>
        <taxon>Orchidinae</taxon>
        <taxon>Platanthera</taxon>
    </lineage>
</organism>